<keyword evidence="9" id="KW-0342">GTP-binding</keyword>
<dbReference type="OrthoDB" id="106623at2759"/>
<evidence type="ECO:0000256" key="1">
    <source>
        <dbReference type="ARBA" id="ARBA00001946"/>
    </source>
</evidence>
<dbReference type="GO" id="GO:0004845">
    <property type="term" value="F:uracil phosphoribosyltransferase activity"/>
    <property type="evidence" value="ECO:0007669"/>
    <property type="project" value="UniProtKB-EC"/>
</dbReference>
<dbReference type="NCBIfam" id="NF001097">
    <property type="entry name" value="PRK00129.1"/>
    <property type="match status" value="1"/>
</dbReference>
<keyword evidence="5" id="KW-0021">Allosteric enzyme</keyword>
<dbReference type="Proteomes" id="UP000054053">
    <property type="component" value="Unassembled WGS sequence"/>
</dbReference>
<proteinExistence type="inferred from homology"/>
<dbReference type="GO" id="GO:0008655">
    <property type="term" value="P:pyrimidine-containing compound salvage"/>
    <property type="evidence" value="ECO:0007669"/>
    <property type="project" value="UniProtKB-ARBA"/>
</dbReference>
<evidence type="ECO:0000256" key="6">
    <source>
        <dbReference type="ARBA" id="ARBA00022676"/>
    </source>
</evidence>
<dbReference type="Proteomes" id="UP000027002">
    <property type="component" value="Chromosome 3"/>
</dbReference>
<keyword evidence="8" id="KW-0547">Nucleotide-binding</keyword>
<dbReference type="InterPro" id="IPR000836">
    <property type="entry name" value="PRTase_dom"/>
</dbReference>
<organism evidence="11 14">
    <name type="scientific">Ustilaginoidea virens</name>
    <name type="common">Rice false smut fungus</name>
    <name type="synonym">Villosiclava virens</name>
    <dbReference type="NCBI Taxonomy" id="1159556"/>
    <lineage>
        <taxon>Eukaryota</taxon>
        <taxon>Fungi</taxon>
        <taxon>Dikarya</taxon>
        <taxon>Ascomycota</taxon>
        <taxon>Pezizomycotina</taxon>
        <taxon>Sordariomycetes</taxon>
        <taxon>Hypocreomycetidae</taxon>
        <taxon>Hypocreales</taxon>
        <taxon>Clavicipitaceae</taxon>
        <taxon>Ustilaginoidea</taxon>
    </lineage>
</organism>
<keyword evidence="6" id="KW-0328">Glycosyltransferase</keyword>
<evidence type="ECO:0000259" key="10">
    <source>
        <dbReference type="Pfam" id="PF14681"/>
    </source>
</evidence>
<evidence type="ECO:0000256" key="5">
    <source>
        <dbReference type="ARBA" id="ARBA00022533"/>
    </source>
</evidence>
<evidence type="ECO:0000256" key="8">
    <source>
        <dbReference type="ARBA" id="ARBA00022741"/>
    </source>
</evidence>
<protein>
    <recommendedName>
        <fullName evidence="4">uracil phosphoribosyltransferase</fullName>
        <ecNumber evidence="4">2.4.2.9</ecNumber>
    </recommendedName>
</protein>
<dbReference type="Gene3D" id="3.40.50.2020">
    <property type="match status" value="1"/>
</dbReference>
<keyword evidence="7" id="KW-0808">Transferase</keyword>
<dbReference type="EC" id="2.4.2.9" evidence="4"/>
<evidence type="ECO:0000313" key="12">
    <source>
        <dbReference type="EMBL" id="QUC19493.1"/>
    </source>
</evidence>
<dbReference type="FunFam" id="3.40.50.2020:FF:000023">
    <property type="entry name" value="Probable uracil phosphoribosyltransferase"/>
    <property type="match status" value="1"/>
</dbReference>
<comment type="similarity">
    <text evidence="3">Belongs to the UPRTase family.</text>
</comment>
<reference evidence="11" key="1">
    <citation type="journal article" date="2016" name="Genome Announc.">
        <title>Genome Sequence of Ustilaginoidea virens IPU010, a Rice Pathogenic Fungus Causing False Smut.</title>
        <authorList>
            <person name="Kumagai T."/>
            <person name="Ishii T."/>
            <person name="Terai G."/>
            <person name="Umemura M."/>
            <person name="Machida M."/>
            <person name="Asai K."/>
        </authorList>
    </citation>
    <scope>NUCLEOTIDE SEQUENCE [LARGE SCALE GENOMIC DNA]</scope>
    <source>
        <strain evidence="11">IPU010</strain>
    </source>
</reference>
<dbReference type="SUPFAM" id="SSF53271">
    <property type="entry name" value="PRTase-like"/>
    <property type="match status" value="1"/>
</dbReference>
<reference evidence="12" key="3">
    <citation type="submission" date="2020-03" db="EMBL/GenBank/DDBJ databases">
        <title>A mixture of massive structural variations and highly conserved coding sequences in Ustilaginoidea virens genome.</title>
        <authorList>
            <person name="Zhang K."/>
            <person name="Zhao Z."/>
            <person name="Zhang Z."/>
            <person name="Li Y."/>
            <person name="Hsiang T."/>
            <person name="Sun W."/>
        </authorList>
    </citation>
    <scope>NUCLEOTIDE SEQUENCE</scope>
    <source>
        <strain evidence="12">UV-8b</strain>
    </source>
</reference>
<feature type="domain" description="Phosphoribosyltransferase" evidence="10">
    <location>
        <begin position="29"/>
        <end position="229"/>
    </location>
</feature>
<evidence type="ECO:0000256" key="2">
    <source>
        <dbReference type="ARBA" id="ARBA00005180"/>
    </source>
</evidence>
<name>A0A1B5L8V7_USTVR</name>
<evidence type="ECO:0000256" key="9">
    <source>
        <dbReference type="ARBA" id="ARBA00023134"/>
    </source>
</evidence>
<dbReference type="KEGG" id="uvi:66064512"/>
<reference evidence="14" key="2">
    <citation type="journal article" date="2016" name="Genome Announc.">
        <title>Genome sequence of Ustilaginoidea virens IPU010, a rice pathogenic fungus causing false smut.</title>
        <authorList>
            <person name="Kumagai T."/>
            <person name="Ishii T."/>
            <person name="Terai G."/>
            <person name="Umemura M."/>
            <person name="Machida M."/>
            <person name="Asai K."/>
        </authorList>
    </citation>
    <scope>NUCLEOTIDE SEQUENCE [LARGE SCALE GENOMIC DNA]</scope>
    <source>
        <strain evidence="14">IPU010</strain>
    </source>
</reference>
<accession>A0A1B5L8V7</accession>
<comment type="pathway">
    <text evidence="2">Pyrimidine metabolism; UMP biosynthesis via salvage pathway; UMP from uracil: step 1/1.</text>
</comment>
<gene>
    <name evidence="12" type="ORF">UV8b_03734</name>
    <name evidence="11" type="ORF">UVI_02034540</name>
</gene>
<dbReference type="CDD" id="cd06223">
    <property type="entry name" value="PRTases_typeI"/>
    <property type="match status" value="1"/>
</dbReference>
<dbReference type="EMBL" id="BBTG02000017">
    <property type="protein sequence ID" value="GAO20068.1"/>
    <property type="molecule type" value="Genomic_DNA"/>
</dbReference>
<dbReference type="GeneID" id="66064512"/>
<evidence type="ECO:0000313" key="13">
    <source>
        <dbReference type="Proteomes" id="UP000027002"/>
    </source>
</evidence>
<evidence type="ECO:0000313" key="14">
    <source>
        <dbReference type="Proteomes" id="UP000054053"/>
    </source>
</evidence>
<dbReference type="InterPro" id="IPR029057">
    <property type="entry name" value="PRTase-like"/>
</dbReference>
<dbReference type="GO" id="GO:0005525">
    <property type="term" value="F:GTP binding"/>
    <property type="evidence" value="ECO:0007669"/>
    <property type="project" value="UniProtKB-KW"/>
</dbReference>
<evidence type="ECO:0000256" key="4">
    <source>
        <dbReference type="ARBA" id="ARBA00011894"/>
    </source>
</evidence>
<dbReference type="RefSeq" id="XP_042997166.1">
    <property type="nucleotide sequence ID" value="XM_043141232.1"/>
</dbReference>
<evidence type="ECO:0000256" key="3">
    <source>
        <dbReference type="ARBA" id="ARBA00009516"/>
    </source>
</evidence>
<dbReference type="Pfam" id="PF14681">
    <property type="entry name" value="UPRTase"/>
    <property type="match status" value="1"/>
</dbReference>
<sequence>MASSIGPCYKLSATVSKEVPFDNVCVLAQTPQLIALLSIIRNKNTDRADFIFYSNRIIRLLVEEGLNHLPVIEHDIITPVDRTYNGLMFQGKICGVSIMRAGEAMEQGLRDCCRSVRIGKILIQRDEDTSQPKLFYDKLPEDIADRWVLLLDPMFATGGSAIMAVQVLKARGVPEEHILFLNIIASPEGIKNFATKFPHLKVVTAFIDQGLDEKNYIVPGLGDFGDRFYTI</sequence>
<dbReference type="AlphaFoldDB" id="A0A1B5L8V7"/>
<evidence type="ECO:0000256" key="7">
    <source>
        <dbReference type="ARBA" id="ARBA00022679"/>
    </source>
</evidence>
<evidence type="ECO:0000313" key="11">
    <source>
        <dbReference type="EMBL" id="GAO20068.1"/>
    </source>
</evidence>
<keyword evidence="13" id="KW-1185">Reference proteome</keyword>
<comment type="cofactor">
    <cofactor evidence="1">
        <name>Mg(2+)</name>
        <dbReference type="ChEBI" id="CHEBI:18420"/>
    </cofactor>
</comment>
<dbReference type="EMBL" id="CP072755">
    <property type="protein sequence ID" value="QUC19493.1"/>
    <property type="molecule type" value="Genomic_DNA"/>
</dbReference>